<dbReference type="PANTHER" id="PTHR23507:SF1">
    <property type="entry name" value="FI18259P1-RELATED"/>
    <property type="match status" value="1"/>
</dbReference>
<proteinExistence type="predicted"/>
<feature type="transmembrane region" description="Helical" evidence="5">
    <location>
        <begin position="18"/>
        <end position="37"/>
    </location>
</feature>
<dbReference type="InterPro" id="IPR011701">
    <property type="entry name" value="MFS"/>
</dbReference>
<gene>
    <name evidence="6" type="primary">SLC46A3_2</name>
    <name evidence="6" type="ORF">g.28552</name>
</gene>
<evidence type="ECO:0000256" key="5">
    <source>
        <dbReference type="SAM" id="Phobius"/>
    </source>
</evidence>
<dbReference type="Gene3D" id="1.20.1250.20">
    <property type="entry name" value="MFS general substrate transporter like domains"/>
    <property type="match status" value="1"/>
</dbReference>
<feature type="transmembrane region" description="Helical" evidence="5">
    <location>
        <begin position="169"/>
        <end position="190"/>
    </location>
</feature>
<feature type="transmembrane region" description="Helical" evidence="5">
    <location>
        <begin position="196"/>
        <end position="218"/>
    </location>
</feature>
<feature type="transmembrane region" description="Helical" evidence="5">
    <location>
        <begin position="414"/>
        <end position="436"/>
    </location>
</feature>
<keyword evidence="3 5" id="KW-1133">Transmembrane helix</keyword>
<evidence type="ECO:0000313" key="6">
    <source>
        <dbReference type="EMBL" id="MBY28633.1"/>
    </source>
</evidence>
<dbReference type="PANTHER" id="PTHR23507">
    <property type="entry name" value="ZGC:174356"/>
    <property type="match status" value="1"/>
</dbReference>
<keyword evidence="4 5" id="KW-0472">Membrane</keyword>
<sequence length="476" mass="52793">MFITKPKWIEKVTVEPMLFLYFVTLAISALVGTNLILRKGCDVTATVQPANLRDKCLNESYAQELVARIQTWKLTIQYSVPLVFILFAGPWSDTHGRRRRPLMFIPIAGQLLTDAFNVLNVYNWHWSPAVAAVSECLVPAITGSRICCVVGVASYVADITRVQDRTKRIGMLMSLYFIATPVGACTAGFLNVNIGFYGTFGACIAMNVAALALGMALVKDTSVPYEKGASIWQTINPKVIADSARVLVKKRPSRSLLIYMTIVSPLTIGPMQGEYSILYLFVRYKFGWNEIDYSLYAAYKMTGILIGTIVAIWLMSVKLKMHDAAIGFIGSSFDLIAAVCYSFVTQPWQLYAVPVIDIFHGAAFTVSTSMASKLVDNSELAQLNSVRGMLETLAPIIIYPLYNQLYKLTFETLPGAFFLLTAVITVPVVILFGLTYKADQKDNIFKNNEDDNVAQKNKDECNNTVKEESIKTIDSV</sequence>
<evidence type="ECO:0000256" key="3">
    <source>
        <dbReference type="ARBA" id="ARBA00022989"/>
    </source>
</evidence>
<name>A0A2S2PGR7_SCHGA</name>
<dbReference type="GO" id="GO:0016020">
    <property type="term" value="C:membrane"/>
    <property type="evidence" value="ECO:0007669"/>
    <property type="project" value="UniProtKB-SubCell"/>
</dbReference>
<dbReference type="EMBL" id="GGMR01016014">
    <property type="protein sequence ID" value="MBY28633.1"/>
    <property type="molecule type" value="Transcribed_RNA"/>
</dbReference>
<dbReference type="Pfam" id="PF07690">
    <property type="entry name" value="MFS_1"/>
    <property type="match status" value="1"/>
</dbReference>
<reference evidence="6" key="1">
    <citation type="submission" date="2018-04" db="EMBL/GenBank/DDBJ databases">
        <title>Transcriptome of Schizaphis graminum biotype I.</title>
        <authorList>
            <person name="Scully E.D."/>
            <person name="Geib S.M."/>
            <person name="Palmer N.A."/>
            <person name="Koch K."/>
            <person name="Bradshaw J."/>
            <person name="Heng-Moss T."/>
            <person name="Sarath G."/>
        </authorList>
    </citation>
    <scope>NUCLEOTIDE SEQUENCE</scope>
</reference>
<keyword evidence="2 5" id="KW-0812">Transmembrane</keyword>
<accession>A0A2S2PGR7</accession>
<organism evidence="6">
    <name type="scientific">Schizaphis graminum</name>
    <name type="common">Green bug aphid</name>
    <dbReference type="NCBI Taxonomy" id="13262"/>
    <lineage>
        <taxon>Eukaryota</taxon>
        <taxon>Metazoa</taxon>
        <taxon>Ecdysozoa</taxon>
        <taxon>Arthropoda</taxon>
        <taxon>Hexapoda</taxon>
        <taxon>Insecta</taxon>
        <taxon>Pterygota</taxon>
        <taxon>Neoptera</taxon>
        <taxon>Paraneoptera</taxon>
        <taxon>Hemiptera</taxon>
        <taxon>Sternorrhyncha</taxon>
        <taxon>Aphidomorpha</taxon>
        <taxon>Aphidoidea</taxon>
        <taxon>Aphididae</taxon>
        <taxon>Aphidini</taxon>
        <taxon>Schizaphis</taxon>
    </lineage>
</organism>
<evidence type="ECO:0000256" key="1">
    <source>
        <dbReference type="ARBA" id="ARBA00004141"/>
    </source>
</evidence>
<comment type="subcellular location">
    <subcellularLocation>
        <location evidence="1">Membrane</location>
        <topology evidence="1">Multi-pass membrane protein</topology>
    </subcellularLocation>
</comment>
<dbReference type="GO" id="GO:0022857">
    <property type="term" value="F:transmembrane transporter activity"/>
    <property type="evidence" value="ECO:0007669"/>
    <property type="project" value="InterPro"/>
</dbReference>
<dbReference type="InterPro" id="IPR036259">
    <property type="entry name" value="MFS_trans_sf"/>
</dbReference>
<evidence type="ECO:0000256" key="2">
    <source>
        <dbReference type="ARBA" id="ARBA00022692"/>
    </source>
</evidence>
<protein>
    <submittedName>
        <fullName evidence="6">Solute carrier family 46 member 3</fullName>
    </submittedName>
</protein>
<feature type="transmembrane region" description="Helical" evidence="5">
    <location>
        <begin position="326"/>
        <end position="344"/>
    </location>
</feature>
<dbReference type="SUPFAM" id="SSF103473">
    <property type="entry name" value="MFS general substrate transporter"/>
    <property type="match status" value="1"/>
</dbReference>
<evidence type="ECO:0000256" key="4">
    <source>
        <dbReference type="ARBA" id="ARBA00023136"/>
    </source>
</evidence>
<feature type="transmembrane region" description="Helical" evidence="5">
    <location>
        <begin position="256"/>
        <end position="273"/>
    </location>
</feature>
<feature type="transmembrane region" description="Helical" evidence="5">
    <location>
        <begin position="293"/>
        <end position="314"/>
    </location>
</feature>
<dbReference type="AlphaFoldDB" id="A0A2S2PGR7"/>